<dbReference type="KEGG" id="dan:6497068"/>
<keyword evidence="6" id="KW-0460">Magnesium</keyword>
<evidence type="ECO:0000313" key="10">
    <source>
        <dbReference type="Proteomes" id="UP000007801"/>
    </source>
</evidence>
<dbReference type="HOGENOM" id="CLU_059078_1_0_1"/>
<reference evidence="9 10" key="1">
    <citation type="journal article" date="2007" name="Nature">
        <title>Evolution of genes and genomes on the Drosophila phylogeny.</title>
        <authorList>
            <consortium name="Drosophila 12 Genomes Consortium"/>
            <person name="Clark A.G."/>
            <person name="Eisen M.B."/>
            <person name="Smith D.R."/>
            <person name="Bergman C.M."/>
            <person name="Oliver B."/>
            <person name="Markow T.A."/>
            <person name="Kaufman T.C."/>
            <person name="Kellis M."/>
            <person name="Gelbart W."/>
            <person name="Iyer V.N."/>
            <person name="Pollard D.A."/>
            <person name="Sackton T.B."/>
            <person name="Larracuente A.M."/>
            <person name="Singh N.D."/>
            <person name="Abad J.P."/>
            <person name="Abt D.N."/>
            <person name="Adryan B."/>
            <person name="Aguade M."/>
            <person name="Akashi H."/>
            <person name="Anderson W.W."/>
            <person name="Aquadro C.F."/>
            <person name="Ardell D.H."/>
            <person name="Arguello R."/>
            <person name="Artieri C.G."/>
            <person name="Barbash D.A."/>
            <person name="Barker D."/>
            <person name="Barsanti P."/>
            <person name="Batterham P."/>
            <person name="Batzoglou S."/>
            <person name="Begun D."/>
            <person name="Bhutkar A."/>
            <person name="Blanco E."/>
            <person name="Bosak S.A."/>
            <person name="Bradley R.K."/>
            <person name="Brand A.D."/>
            <person name="Brent M.R."/>
            <person name="Brooks A.N."/>
            <person name="Brown R.H."/>
            <person name="Butlin R.K."/>
            <person name="Caggese C."/>
            <person name="Calvi B.R."/>
            <person name="Bernardo de Carvalho A."/>
            <person name="Caspi A."/>
            <person name="Castrezana S."/>
            <person name="Celniker S.E."/>
            <person name="Chang J.L."/>
            <person name="Chapple C."/>
            <person name="Chatterji S."/>
            <person name="Chinwalla A."/>
            <person name="Civetta A."/>
            <person name="Clifton S.W."/>
            <person name="Comeron J.M."/>
            <person name="Costello J.C."/>
            <person name="Coyne J.A."/>
            <person name="Daub J."/>
            <person name="David R.G."/>
            <person name="Delcher A.L."/>
            <person name="Delehaunty K."/>
            <person name="Do C.B."/>
            <person name="Ebling H."/>
            <person name="Edwards K."/>
            <person name="Eickbush T."/>
            <person name="Evans J.D."/>
            <person name="Filipski A."/>
            <person name="Findeiss S."/>
            <person name="Freyhult E."/>
            <person name="Fulton L."/>
            <person name="Fulton R."/>
            <person name="Garcia A.C."/>
            <person name="Gardiner A."/>
            <person name="Garfield D.A."/>
            <person name="Garvin B.E."/>
            <person name="Gibson G."/>
            <person name="Gilbert D."/>
            <person name="Gnerre S."/>
            <person name="Godfrey J."/>
            <person name="Good R."/>
            <person name="Gotea V."/>
            <person name="Gravely B."/>
            <person name="Greenberg A.J."/>
            <person name="Griffiths-Jones S."/>
            <person name="Gross S."/>
            <person name="Guigo R."/>
            <person name="Gustafson E.A."/>
            <person name="Haerty W."/>
            <person name="Hahn M.W."/>
            <person name="Halligan D.L."/>
            <person name="Halpern A.L."/>
            <person name="Halter G.M."/>
            <person name="Han M.V."/>
            <person name="Heger A."/>
            <person name="Hillier L."/>
            <person name="Hinrichs A.S."/>
            <person name="Holmes I."/>
            <person name="Hoskins R.A."/>
            <person name="Hubisz M.J."/>
            <person name="Hultmark D."/>
            <person name="Huntley M.A."/>
            <person name="Jaffe D.B."/>
            <person name="Jagadeeshan S."/>
            <person name="Jeck W.R."/>
            <person name="Johnson J."/>
            <person name="Jones C.D."/>
            <person name="Jordan W.C."/>
            <person name="Karpen G.H."/>
            <person name="Kataoka E."/>
            <person name="Keightley P.D."/>
            <person name="Kheradpour P."/>
            <person name="Kirkness E.F."/>
            <person name="Koerich L.B."/>
            <person name="Kristiansen K."/>
            <person name="Kudrna D."/>
            <person name="Kulathinal R.J."/>
            <person name="Kumar S."/>
            <person name="Kwok R."/>
            <person name="Lander E."/>
            <person name="Langley C.H."/>
            <person name="Lapoint R."/>
            <person name="Lazzaro B.P."/>
            <person name="Lee S.J."/>
            <person name="Levesque L."/>
            <person name="Li R."/>
            <person name="Lin C.F."/>
            <person name="Lin M.F."/>
            <person name="Lindblad-Toh K."/>
            <person name="Llopart A."/>
            <person name="Long M."/>
            <person name="Low L."/>
            <person name="Lozovsky E."/>
            <person name="Lu J."/>
            <person name="Luo M."/>
            <person name="Machado C.A."/>
            <person name="Makalowski W."/>
            <person name="Marzo M."/>
            <person name="Matsuda M."/>
            <person name="Matzkin L."/>
            <person name="McAllister B."/>
            <person name="McBride C.S."/>
            <person name="McKernan B."/>
            <person name="McKernan K."/>
            <person name="Mendez-Lago M."/>
            <person name="Minx P."/>
            <person name="Mollenhauer M.U."/>
            <person name="Montooth K."/>
            <person name="Mount S.M."/>
            <person name="Mu X."/>
            <person name="Myers E."/>
            <person name="Negre B."/>
            <person name="Newfeld S."/>
            <person name="Nielsen R."/>
            <person name="Noor M.A."/>
            <person name="O'Grady P."/>
            <person name="Pachter L."/>
            <person name="Papaceit M."/>
            <person name="Parisi M.J."/>
            <person name="Parisi M."/>
            <person name="Parts L."/>
            <person name="Pedersen J.S."/>
            <person name="Pesole G."/>
            <person name="Phillippy A.M."/>
            <person name="Ponting C.P."/>
            <person name="Pop M."/>
            <person name="Porcelli D."/>
            <person name="Powell J.R."/>
            <person name="Prohaska S."/>
            <person name="Pruitt K."/>
            <person name="Puig M."/>
            <person name="Quesneville H."/>
            <person name="Ram K.R."/>
            <person name="Rand D."/>
            <person name="Rasmussen M.D."/>
            <person name="Reed L.K."/>
            <person name="Reenan R."/>
            <person name="Reily A."/>
            <person name="Remington K.A."/>
            <person name="Rieger T.T."/>
            <person name="Ritchie M.G."/>
            <person name="Robin C."/>
            <person name="Rogers Y.H."/>
            <person name="Rohde C."/>
            <person name="Rozas J."/>
            <person name="Rubenfield M.J."/>
            <person name="Ruiz A."/>
            <person name="Russo S."/>
            <person name="Salzberg S.L."/>
            <person name="Sanchez-Gracia A."/>
            <person name="Saranga D.J."/>
            <person name="Sato H."/>
            <person name="Schaeffer S.W."/>
            <person name="Schatz M.C."/>
            <person name="Schlenke T."/>
            <person name="Schwartz R."/>
            <person name="Segarra C."/>
            <person name="Singh R.S."/>
            <person name="Sirot L."/>
            <person name="Sirota M."/>
            <person name="Sisneros N.B."/>
            <person name="Smith C.D."/>
            <person name="Smith T.F."/>
            <person name="Spieth J."/>
            <person name="Stage D.E."/>
            <person name="Stark A."/>
            <person name="Stephan W."/>
            <person name="Strausberg R.L."/>
            <person name="Strempel S."/>
            <person name="Sturgill D."/>
            <person name="Sutton G."/>
            <person name="Sutton G.G."/>
            <person name="Tao W."/>
            <person name="Teichmann S."/>
            <person name="Tobari Y.N."/>
            <person name="Tomimura Y."/>
            <person name="Tsolas J.M."/>
            <person name="Valente V.L."/>
            <person name="Venter E."/>
            <person name="Venter J.C."/>
            <person name="Vicario S."/>
            <person name="Vieira F.G."/>
            <person name="Vilella A.J."/>
            <person name="Villasante A."/>
            <person name="Walenz B."/>
            <person name="Wang J."/>
            <person name="Wasserman M."/>
            <person name="Watts T."/>
            <person name="Wilson D."/>
            <person name="Wilson R.K."/>
            <person name="Wing R.A."/>
            <person name="Wolfner M.F."/>
            <person name="Wong A."/>
            <person name="Wong G.K."/>
            <person name="Wu C.I."/>
            <person name="Wu G."/>
            <person name="Yamamoto D."/>
            <person name="Yang H.P."/>
            <person name="Yang S.P."/>
            <person name="Yorke J.A."/>
            <person name="Yoshida K."/>
            <person name="Zdobnov E."/>
            <person name="Zhang P."/>
            <person name="Zhang Y."/>
            <person name="Zimin A.V."/>
            <person name="Baldwin J."/>
            <person name="Abdouelleil A."/>
            <person name="Abdulkadir J."/>
            <person name="Abebe A."/>
            <person name="Abera B."/>
            <person name="Abreu J."/>
            <person name="Acer S.C."/>
            <person name="Aftuck L."/>
            <person name="Alexander A."/>
            <person name="An P."/>
            <person name="Anderson E."/>
            <person name="Anderson S."/>
            <person name="Arachi H."/>
            <person name="Azer M."/>
            <person name="Bachantsang P."/>
            <person name="Barry A."/>
            <person name="Bayul T."/>
            <person name="Berlin A."/>
            <person name="Bessette D."/>
            <person name="Bloom T."/>
            <person name="Blye J."/>
            <person name="Boguslavskiy L."/>
            <person name="Bonnet C."/>
            <person name="Boukhgalter B."/>
            <person name="Bourzgui I."/>
            <person name="Brown A."/>
            <person name="Cahill P."/>
            <person name="Channer S."/>
            <person name="Cheshatsang Y."/>
            <person name="Chuda L."/>
            <person name="Citroen M."/>
            <person name="Collymore A."/>
            <person name="Cooke P."/>
            <person name="Costello M."/>
            <person name="D'Aco K."/>
            <person name="Daza R."/>
            <person name="De Haan G."/>
            <person name="DeGray S."/>
            <person name="DeMaso C."/>
            <person name="Dhargay N."/>
            <person name="Dooley K."/>
            <person name="Dooley E."/>
            <person name="Doricent M."/>
            <person name="Dorje P."/>
            <person name="Dorjee K."/>
            <person name="Dupes A."/>
            <person name="Elong R."/>
            <person name="Falk J."/>
            <person name="Farina A."/>
            <person name="Faro S."/>
            <person name="Ferguson D."/>
            <person name="Fisher S."/>
            <person name="Foley C.D."/>
            <person name="Franke A."/>
            <person name="Friedrich D."/>
            <person name="Gadbois L."/>
            <person name="Gearin G."/>
            <person name="Gearin C.R."/>
            <person name="Giannoukos G."/>
            <person name="Goode T."/>
            <person name="Graham J."/>
            <person name="Grandbois E."/>
            <person name="Grewal S."/>
            <person name="Gyaltsen K."/>
            <person name="Hafez N."/>
            <person name="Hagos B."/>
            <person name="Hall J."/>
            <person name="Henson C."/>
            <person name="Hollinger A."/>
            <person name="Honan T."/>
            <person name="Huard M.D."/>
            <person name="Hughes L."/>
            <person name="Hurhula B."/>
            <person name="Husby M.E."/>
            <person name="Kamat A."/>
            <person name="Kanga B."/>
            <person name="Kashin S."/>
            <person name="Khazanovich D."/>
            <person name="Kisner P."/>
            <person name="Lance K."/>
            <person name="Lara M."/>
            <person name="Lee W."/>
            <person name="Lennon N."/>
            <person name="Letendre F."/>
            <person name="LeVine R."/>
            <person name="Lipovsky A."/>
            <person name="Liu X."/>
            <person name="Liu J."/>
            <person name="Liu S."/>
            <person name="Lokyitsang T."/>
            <person name="Lokyitsang Y."/>
            <person name="Lubonja R."/>
            <person name="Lui A."/>
            <person name="MacDonald P."/>
            <person name="Magnisalis V."/>
            <person name="Maru K."/>
            <person name="Matthews C."/>
            <person name="McCusker W."/>
            <person name="McDonough S."/>
            <person name="Mehta T."/>
            <person name="Meldrim J."/>
            <person name="Meneus L."/>
            <person name="Mihai O."/>
            <person name="Mihalev A."/>
            <person name="Mihova T."/>
            <person name="Mittelman R."/>
            <person name="Mlenga V."/>
            <person name="Montmayeur A."/>
            <person name="Mulrain L."/>
            <person name="Navidi A."/>
            <person name="Naylor J."/>
            <person name="Negash T."/>
            <person name="Nguyen T."/>
            <person name="Nguyen N."/>
            <person name="Nicol R."/>
            <person name="Norbu C."/>
            <person name="Norbu N."/>
            <person name="Novod N."/>
            <person name="O'Neill B."/>
            <person name="Osman S."/>
            <person name="Markiewicz E."/>
            <person name="Oyono O.L."/>
            <person name="Patti C."/>
            <person name="Phunkhang P."/>
            <person name="Pierre F."/>
            <person name="Priest M."/>
            <person name="Raghuraman S."/>
            <person name="Rege F."/>
            <person name="Reyes R."/>
            <person name="Rise C."/>
            <person name="Rogov P."/>
            <person name="Ross K."/>
            <person name="Ryan E."/>
            <person name="Settipalli S."/>
            <person name="Shea T."/>
            <person name="Sherpa N."/>
            <person name="Shi L."/>
            <person name="Shih D."/>
            <person name="Sparrow T."/>
            <person name="Spaulding J."/>
            <person name="Stalker J."/>
            <person name="Stange-Thomann N."/>
            <person name="Stavropoulos S."/>
            <person name="Stone C."/>
            <person name="Strader C."/>
            <person name="Tesfaye S."/>
            <person name="Thomson T."/>
            <person name="Thoulutsang Y."/>
            <person name="Thoulutsang D."/>
            <person name="Topham K."/>
            <person name="Topping I."/>
            <person name="Tsamla T."/>
            <person name="Vassiliev H."/>
            <person name="Vo A."/>
            <person name="Wangchuk T."/>
            <person name="Wangdi T."/>
            <person name="Weiand M."/>
            <person name="Wilkinson J."/>
            <person name="Wilson A."/>
            <person name="Yadav S."/>
            <person name="Young G."/>
            <person name="Yu Q."/>
            <person name="Zembek L."/>
            <person name="Zhong D."/>
            <person name="Zimmer A."/>
            <person name="Zwirko Z."/>
            <person name="Jaffe D.B."/>
            <person name="Alvarez P."/>
            <person name="Brockman W."/>
            <person name="Butler J."/>
            <person name="Chin C."/>
            <person name="Gnerre S."/>
            <person name="Grabherr M."/>
            <person name="Kleber M."/>
            <person name="Mauceli E."/>
            <person name="MacCallum I."/>
        </authorList>
    </citation>
    <scope>NUCLEOTIDE SEQUENCE [LARGE SCALE GENOMIC DNA]</scope>
    <source>
        <strain evidence="10">Tucson 14024-0371.13</strain>
    </source>
</reference>
<dbReference type="GeneID" id="6497068"/>
<evidence type="ECO:0000256" key="6">
    <source>
        <dbReference type="ARBA" id="ARBA00022842"/>
    </source>
</evidence>
<evidence type="ECO:0000256" key="2">
    <source>
        <dbReference type="ARBA" id="ARBA00001946"/>
    </source>
</evidence>
<evidence type="ECO:0000256" key="5">
    <source>
        <dbReference type="ARBA" id="ARBA00022801"/>
    </source>
</evidence>
<feature type="domain" description="Nudix hydrolase" evidence="8">
    <location>
        <begin position="9"/>
        <end position="247"/>
    </location>
</feature>
<gene>
    <name evidence="9" type="primary">Dana\GF14240</name>
    <name evidence="9" type="synonym">dana_GLEANR_15001</name>
    <name evidence="9" type="ORF">GF14240</name>
</gene>
<dbReference type="InterPro" id="IPR015797">
    <property type="entry name" value="NUDIX_hydrolase-like_dom_sf"/>
</dbReference>
<dbReference type="PANTHER" id="PTHR12318:SF0">
    <property type="entry name" value="ACYL-COENZYME A DIPHOSPHATASE NUDT19"/>
    <property type="match status" value="1"/>
</dbReference>
<comment type="cofactor">
    <cofactor evidence="2">
        <name>Mg(2+)</name>
        <dbReference type="ChEBI" id="CHEBI:18420"/>
    </cofactor>
</comment>
<dbReference type="SMR" id="B3MN58"/>
<proteinExistence type="inferred from homology"/>
<comment type="similarity">
    <text evidence="3">Belongs to the Nudix hydrolase family.</text>
</comment>
<dbReference type="InterPro" id="IPR039121">
    <property type="entry name" value="NUDT19"/>
</dbReference>
<dbReference type="GO" id="GO:0046872">
    <property type="term" value="F:metal ion binding"/>
    <property type="evidence" value="ECO:0007669"/>
    <property type="project" value="UniProtKB-KW"/>
</dbReference>
<name>B3MN58_DROAN</name>
<dbReference type="GO" id="GO:0005739">
    <property type="term" value="C:mitochondrion"/>
    <property type="evidence" value="ECO:0007669"/>
    <property type="project" value="TreeGrafter"/>
</dbReference>
<keyword evidence="4" id="KW-0479">Metal-binding</keyword>
<dbReference type="eggNOG" id="KOG3904">
    <property type="taxonomic scope" value="Eukaryota"/>
</dbReference>
<evidence type="ECO:0000256" key="1">
    <source>
        <dbReference type="ARBA" id="ARBA00001936"/>
    </source>
</evidence>
<dbReference type="EMBL" id="CH902620">
    <property type="protein sequence ID" value="EDV32036.2"/>
    <property type="molecule type" value="Genomic_DNA"/>
</dbReference>
<organism evidence="9 10">
    <name type="scientific">Drosophila ananassae</name>
    <name type="common">Fruit fly</name>
    <dbReference type="NCBI Taxonomy" id="7217"/>
    <lineage>
        <taxon>Eukaryota</taxon>
        <taxon>Metazoa</taxon>
        <taxon>Ecdysozoa</taxon>
        <taxon>Arthropoda</taxon>
        <taxon>Hexapoda</taxon>
        <taxon>Insecta</taxon>
        <taxon>Pterygota</taxon>
        <taxon>Neoptera</taxon>
        <taxon>Endopterygota</taxon>
        <taxon>Diptera</taxon>
        <taxon>Brachycera</taxon>
        <taxon>Muscomorpha</taxon>
        <taxon>Ephydroidea</taxon>
        <taxon>Drosophilidae</taxon>
        <taxon>Drosophila</taxon>
        <taxon>Sophophora</taxon>
    </lineage>
</organism>
<evidence type="ECO:0000256" key="7">
    <source>
        <dbReference type="ARBA" id="ARBA00023211"/>
    </source>
</evidence>
<dbReference type="FunCoup" id="B3MN58">
    <property type="interactions" value="89"/>
</dbReference>
<dbReference type="PROSITE" id="PS51462">
    <property type="entry name" value="NUDIX"/>
    <property type="match status" value="1"/>
</dbReference>
<keyword evidence="7" id="KW-0464">Manganese</keyword>
<dbReference type="PANTHER" id="PTHR12318">
    <property type="entry name" value="TESTOSTERONE-REGULATED PROTEIN RP2"/>
    <property type="match status" value="1"/>
</dbReference>
<dbReference type="InParanoid" id="B3MN58"/>
<dbReference type="SUPFAM" id="SSF55811">
    <property type="entry name" value="Nudix"/>
    <property type="match status" value="1"/>
</dbReference>
<dbReference type="InterPro" id="IPR000086">
    <property type="entry name" value="NUDIX_hydrolase_dom"/>
</dbReference>
<evidence type="ECO:0000313" key="9">
    <source>
        <dbReference type="EMBL" id="EDV32036.2"/>
    </source>
</evidence>
<dbReference type="AlphaFoldDB" id="B3MN58"/>
<evidence type="ECO:0000256" key="4">
    <source>
        <dbReference type="ARBA" id="ARBA00022723"/>
    </source>
</evidence>
<keyword evidence="10" id="KW-1185">Reference proteome</keyword>
<dbReference type="OrthoDB" id="1695362at2759"/>
<evidence type="ECO:0000259" key="8">
    <source>
        <dbReference type="PROSITE" id="PS51462"/>
    </source>
</evidence>
<dbReference type="Proteomes" id="UP000007801">
    <property type="component" value="Unassembled WGS sequence"/>
</dbReference>
<sequence length="361" mass="41766">MVAHKKNGMYRPSASLILAAREDPSAEYDYSLLLIKRSERTSYALNHCVFPGGVLDPEDESSDWLNYFRSFGVSDEHLTSLTQAQQTPRPKFLTGGEHFSRDVALRLTALRETFEEVGLLICTSQETFNKWDYKDGQPRTLLLEPSDRSEWQNKVHNNPSEFLELCRQFNVIPNLWTLQEWSVWRTAATASRKYDTVYYVTVLEEQSEKVSLLLEPEEVDSAHWMSPSKAWCRSQDGTIWLPFTLLYDTARLMNLRRRQELLDFVQERIIHGSTLVQPVYYRCSDCMFGVLPGDERYPSEPGSCTQSIILPESIEEINLKTKQYNRYIVYNFHKVVLASNVPPNDGHLQLQSHVNTKLAKL</sequence>
<dbReference type="Gene3D" id="3.90.79.10">
    <property type="entry name" value="Nucleoside Triphosphate Pyrophosphohydrolase"/>
    <property type="match status" value="1"/>
</dbReference>
<dbReference type="GO" id="GO:0016818">
    <property type="term" value="F:hydrolase activity, acting on acid anhydrides, in phosphorus-containing anhydrides"/>
    <property type="evidence" value="ECO:0007669"/>
    <property type="project" value="InterPro"/>
</dbReference>
<accession>B3MN58</accession>
<evidence type="ECO:0000256" key="3">
    <source>
        <dbReference type="ARBA" id="ARBA00005582"/>
    </source>
</evidence>
<keyword evidence="5 9" id="KW-0378">Hydrolase</keyword>
<protein>
    <recommendedName>
        <fullName evidence="8">Nudix hydrolase domain-containing protein</fullName>
    </recommendedName>
</protein>
<comment type="cofactor">
    <cofactor evidence="1">
        <name>Mn(2+)</name>
        <dbReference type="ChEBI" id="CHEBI:29035"/>
    </cofactor>
</comment>
<dbReference type="STRING" id="7217.B3MN58"/>